<evidence type="ECO:0000256" key="1">
    <source>
        <dbReference type="ARBA" id="ARBA00007521"/>
    </source>
</evidence>
<organism evidence="4 5">
    <name type="scientific">Dulcicalothrix desertica PCC 7102</name>
    <dbReference type="NCBI Taxonomy" id="232991"/>
    <lineage>
        <taxon>Bacteria</taxon>
        <taxon>Bacillati</taxon>
        <taxon>Cyanobacteriota</taxon>
        <taxon>Cyanophyceae</taxon>
        <taxon>Nostocales</taxon>
        <taxon>Calotrichaceae</taxon>
        <taxon>Dulcicalothrix</taxon>
    </lineage>
</organism>
<dbReference type="RefSeq" id="WP_127086901.1">
    <property type="nucleotide sequence ID" value="NZ_RSCL01000039.1"/>
</dbReference>
<reference evidence="4" key="1">
    <citation type="submission" date="2018-12" db="EMBL/GenBank/DDBJ databases">
        <authorList>
            <person name="Will S."/>
            <person name="Neumann-Schaal M."/>
            <person name="Henke P."/>
        </authorList>
    </citation>
    <scope>NUCLEOTIDE SEQUENCE</scope>
    <source>
        <strain evidence="4">PCC 7102</strain>
    </source>
</reference>
<dbReference type="PANTHER" id="PTHR33988:SF1">
    <property type="entry name" value="ENDORIBONUCLEASE MAZF7-RELATED"/>
    <property type="match status" value="1"/>
</dbReference>
<comment type="function">
    <text evidence="3">Toxic component of a type II toxin-antitoxin (TA) system.</text>
</comment>
<evidence type="ECO:0000256" key="3">
    <source>
        <dbReference type="PIRNR" id="PIRNR033490"/>
    </source>
</evidence>
<protein>
    <recommendedName>
        <fullName evidence="3">mRNA interferase</fullName>
        <ecNumber evidence="3">3.1.-.-</ecNumber>
    </recommendedName>
</protein>
<comment type="caution">
    <text evidence="4">The sequence shown here is derived from an EMBL/GenBank/DDBJ whole genome shotgun (WGS) entry which is preliminary data.</text>
</comment>
<dbReference type="Pfam" id="PF02452">
    <property type="entry name" value="PemK_toxin"/>
    <property type="match status" value="1"/>
</dbReference>
<dbReference type="EC" id="3.1.-.-" evidence="3"/>
<dbReference type="OrthoDB" id="9793906at2"/>
<dbReference type="PANTHER" id="PTHR33988">
    <property type="entry name" value="ENDORIBONUCLEASE MAZF-RELATED"/>
    <property type="match status" value="1"/>
</dbReference>
<keyword evidence="2" id="KW-1277">Toxin-antitoxin system</keyword>
<dbReference type="AlphaFoldDB" id="A0A3S1C5X9"/>
<dbReference type="PIRSF" id="PIRSF033490">
    <property type="entry name" value="MazF"/>
    <property type="match status" value="1"/>
</dbReference>
<dbReference type="GO" id="GO:0006402">
    <property type="term" value="P:mRNA catabolic process"/>
    <property type="evidence" value="ECO:0007669"/>
    <property type="project" value="TreeGrafter"/>
</dbReference>
<evidence type="ECO:0000313" key="5">
    <source>
        <dbReference type="Proteomes" id="UP000271624"/>
    </source>
</evidence>
<keyword evidence="3" id="KW-0540">Nuclease</keyword>
<dbReference type="GO" id="GO:0003677">
    <property type="term" value="F:DNA binding"/>
    <property type="evidence" value="ECO:0007669"/>
    <property type="project" value="InterPro"/>
</dbReference>
<dbReference type="SUPFAM" id="SSF50118">
    <property type="entry name" value="Cell growth inhibitor/plasmid maintenance toxic component"/>
    <property type="match status" value="1"/>
</dbReference>
<dbReference type="Proteomes" id="UP000271624">
    <property type="component" value="Unassembled WGS sequence"/>
</dbReference>
<name>A0A3S1C5X9_9CYAN</name>
<evidence type="ECO:0000256" key="2">
    <source>
        <dbReference type="ARBA" id="ARBA00022649"/>
    </source>
</evidence>
<dbReference type="GO" id="GO:0016075">
    <property type="term" value="P:rRNA catabolic process"/>
    <property type="evidence" value="ECO:0007669"/>
    <property type="project" value="TreeGrafter"/>
</dbReference>
<dbReference type="InterPro" id="IPR011067">
    <property type="entry name" value="Plasmid_toxin/cell-grow_inhib"/>
</dbReference>
<dbReference type="GO" id="GO:0004521">
    <property type="term" value="F:RNA endonuclease activity"/>
    <property type="evidence" value="ECO:0007669"/>
    <property type="project" value="TreeGrafter"/>
</dbReference>
<dbReference type="InterPro" id="IPR003477">
    <property type="entry name" value="PemK-like"/>
</dbReference>
<proteinExistence type="inferred from homology"/>
<keyword evidence="3" id="KW-0378">Hydrolase</keyword>
<evidence type="ECO:0000313" key="4">
    <source>
        <dbReference type="EMBL" id="RUS95918.1"/>
    </source>
</evidence>
<dbReference type="GO" id="GO:0016787">
    <property type="term" value="F:hydrolase activity"/>
    <property type="evidence" value="ECO:0007669"/>
    <property type="project" value="UniProtKB-KW"/>
</dbReference>
<dbReference type="Gene3D" id="2.30.30.110">
    <property type="match status" value="1"/>
</dbReference>
<keyword evidence="5" id="KW-1185">Reference proteome</keyword>
<dbReference type="EMBL" id="RSCL01000039">
    <property type="protein sequence ID" value="RUS95918.1"/>
    <property type="molecule type" value="Genomic_DNA"/>
</dbReference>
<keyword evidence="3" id="KW-0255">Endonuclease</keyword>
<accession>A0A3S1C5X9</accession>
<comment type="similarity">
    <text evidence="1 3">Belongs to the PemK/MazF family.</text>
</comment>
<reference evidence="4" key="2">
    <citation type="journal article" date="2019" name="Genome Biol. Evol.">
        <title>Day and night: Metabolic profiles and evolutionary relationships of six axenic non-marine cyanobacteria.</title>
        <authorList>
            <person name="Will S.E."/>
            <person name="Henke P."/>
            <person name="Boedeker C."/>
            <person name="Huang S."/>
            <person name="Brinkmann H."/>
            <person name="Rohde M."/>
            <person name="Jarek M."/>
            <person name="Friedl T."/>
            <person name="Seufert S."/>
            <person name="Schumacher M."/>
            <person name="Overmann J."/>
            <person name="Neumann-Schaal M."/>
            <person name="Petersen J."/>
        </authorList>
    </citation>
    <scope>NUCLEOTIDE SEQUENCE [LARGE SCALE GENOMIC DNA]</scope>
    <source>
        <strain evidence="4">PCC 7102</strain>
    </source>
</reference>
<sequence length="117" mass="13237">MPNGNLTYRRGEIRWVDLEPTIGKEAKKTRACLIVQNDVGNRYSFLTVVIPLLPGTKNVPYVVNVKATPTNGLDQDRYLDVGQICGLDNSRVLDLVGVLEEEYWELIRTCLNIVLDF</sequence>
<gene>
    <name evidence="4" type="ORF">DSM106972_089310</name>
</gene>